<dbReference type="SUPFAM" id="SSF46689">
    <property type="entry name" value="Homeodomain-like"/>
    <property type="match status" value="1"/>
</dbReference>
<evidence type="ECO:0000256" key="2">
    <source>
        <dbReference type="PROSITE-ProRule" id="PRU00335"/>
    </source>
</evidence>
<dbReference type="PANTHER" id="PTHR30055">
    <property type="entry name" value="HTH-TYPE TRANSCRIPTIONAL REGULATOR RUTR"/>
    <property type="match status" value="1"/>
</dbReference>
<proteinExistence type="predicted"/>
<evidence type="ECO:0000259" key="3">
    <source>
        <dbReference type="PROSITE" id="PS50977"/>
    </source>
</evidence>
<evidence type="ECO:0000313" key="5">
    <source>
        <dbReference type="Proteomes" id="UP001595637"/>
    </source>
</evidence>
<gene>
    <name evidence="4" type="ORF">ACFOEO_09045</name>
</gene>
<dbReference type="InterPro" id="IPR001647">
    <property type="entry name" value="HTH_TetR"/>
</dbReference>
<keyword evidence="1 2" id="KW-0238">DNA-binding</keyword>
<dbReference type="Pfam" id="PF00440">
    <property type="entry name" value="TetR_N"/>
    <property type="match status" value="1"/>
</dbReference>
<comment type="caution">
    <text evidence="4">The sequence shown here is derived from an EMBL/GenBank/DDBJ whole genome shotgun (WGS) entry which is preliminary data.</text>
</comment>
<dbReference type="Proteomes" id="UP001595637">
    <property type="component" value="Unassembled WGS sequence"/>
</dbReference>
<dbReference type="InterPro" id="IPR050109">
    <property type="entry name" value="HTH-type_TetR-like_transc_reg"/>
</dbReference>
<sequence length="195" mass="22486">MVDQKLNTSDKLMVIAIDLFSDRGYKSVTTAEIASNAGVSEKTLFRHFGSKQNLLEKAFERFHYTDDISLIFEEKIVWELKSDLQLISRTYHEIMDRNRKMIMISIKEGDNLPLIREKLQKPPEVLFGQLTNYFQEMFQKDKIISSDSENLAFTFMAMNYGAFLNHLSSNTIFGGVTLETFISESINTFTRALTP</sequence>
<reference evidence="5" key="1">
    <citation type="journal article" date="2019" name="Int. J. Syst. Evol. Microbiol.">
        <title>The Global Catalogue of Microorganisms (GCM) 10K type strain sequencing project: providing services to taxonomists for standard genome sequencing and annotation.</title>
        <authorList>
            <consortium name="The Broad Institute Genomics Platform"/>
            <consortium name="The Broad Institute Genome Sequencing Center for Infectious Disease"/>
            <person name="Wu L."/>
            <person name="Ma J."/>
        </authorList>
    </citation>
    <scope>NUCLEOTIDE SEQUENCE [LARGE SCALE GENOMIC DNA]</scope>
    <source>
        <strain evidence="5">CCM 7756</strain>
    </source>
</reference>
<dbReference type="Gene3D" id="1.10.357.10">
    <property type="entry name" value="Tetracycline Repressor, domain 2"/>
    <property type="match status" value="1"/>
</dbReference>
<organism evidence="4 5">
    <name type="scientific">Salinicoccus sesuvii</name>
    <dbReference type="NCBI Taxonomy" id="868281"/>
    <lineage>
        <taxon>Bacteria</taxon>
        <taxon>Bacillati</taxon>
        <taxon>Bacillota</taxon>
        <taxon>Bacilli</taxon>
        <taxon>Bacillales</taxon>
        <taxon>Staphylococcaceae</taxon>
        <taxon>Salinicoccus</taxon>
    </lineage>
</organism>
<dbReference type="PANTHER" id="PTHR30055:SF226">
    <property type="entry name" value="HTH-TYPE TRANSCRIPTIONAL REGULATOR PKSA"/>
    <property type="match status" value="1"/>
</dbReference>
<dbReference type="EMBL" id="JBHRVQ010000001">
    <property type="protein sequence ID" value="MFC3388713.1"/>
    <property type="molecule type" value="Genomic_DNA"/>
</dbReference>
<keyword evidence="5" id="KW-1185">Reference proteome</keyword>
<evidence type="ECO:0000313" key="4">
    <source>
        <dbReference type="EMBL" id="MFC3388713.1"/>
    </source>
</evidence>
<dbReference type="InterPro" id="IPR009057">
    <property type="entry name" value="Homeodomain-like_sf"/>
</dbReference>
<evidence type="ECO:0000256" key="1">
    <source>
        <dbReference type="ARBA" id="ARBA00023125"/>
    </source>
</evidence>
<dbReference type="RefSeq" id="WP_380654609.1">
    <property type="nucleotide sequence ID" value="NZ_JBHRVQ010000001.1"/>
</dbReference>
<protein>
    <submittedName>
        <fullName evidence="4">TetR/AcrR family transcriptional regulator</fullName>
    </submittedName>
</protein>
<feature type="domain" description="HTH tetR-type" evidence="3">
    <location>
        <begin position="6"/>
        <end position="66"/>
    </location>
</feature>
<accession>A0ABV7N7B0</accession>
<name>A0ABV7N7B0_9STAP</name>
<feature type="DNA-binding region" description="H-T-H motif" evidence="2">
    <location>
        <begin position="29"/>
        <end position="48"/>
    </location>
</feature>
<dbReference type="PRINTS" id="PR00455">
    <property type="entry name" value="HTHTETR"/>
</dbReference>
<dbReference type="PROSITE" id="PS50977">
    <property type="entry name" value="HTH_TETR_2"/>
    <property type="match status" value="1"/>
</dbReference>